<evidence type="ECO:0000256" key="2">
    <source>
        <dbReference type="ARBA" id="ARBA00023002"/>
    </source>
</evidence>
<accession>A0ABY5TRA0</accession>
<evidence type="ECO:0000313" key="3">
    <source>
        <dbReference type="EMBL" id="UVW35839.1"/>
    </source>
</evidence>
<dbReference type="PRINTS" id="PR00081">
    <property type="entry name" value="GDHRDH"/>
</dbReference>
<reference evidence="3" key="1">
    <citation type="submission" date="2022-08" db="EMBL/GenBank/DDBJ databases">
        <title>Catabolic pathway analysis in culturable SAR92 clade bacteria reveals their overlooked roles in DMSP degradation in coastal seas.</title>
        <authorList>
            <person name="He X."/>
            <person name="Zhang X."/>
            <person name="Zhang Y."/>
        </authorList>
    </citation>
    <scope>NUCLEOTIDE SEQUENCE</scope>
    <source>
        <strain evidence="3">H455</strain>
    </source>
</reference>
<dbReference type="Proteomes" id="UP001059934">
    <property type="component" value="Chromosome"/>
</dbReference>
<keyword evidence="4" id="KW-1185">Reference proteome</keyword>
<dbReference type="Pfam" id="PF13561">
    <property type="entry name" value="adh_short_C2"/>
    <property type="match status" value="1"/>
</dbReference>
<dbReference type="PRINTS" id="PR00080">
    <property type="entry name" value="SDRFAMILY"/>
</dbReference>
<evidence type="ECO:0000313" key="4">
    <source>
        <dbReference type="Proteomes" id="UP001059934"/>
    </source>
</evidence>
<sequence length="255" mass="27194">MTQAALHNYVAIITGAGQGIGQGIALALAKKGVRVVAVGRTLEKCQTTCDAISAQTGLDCMALACDVSQLDSLESVVEKTIARFGRIDILVNNAVATSIGPLLKQDLQQVQMAFQTGPMASLKLMQLCHPHLKVRGGSIINMASSAAKRWDMSNYGVYAAEKDAIRALTRAAASEWGADNIRANNILPHAKSPALEKWIKYQPVEAEQFVKSIPLGRIGDCEKDIGDFVALLCCPESSYISGQSIALDGGQAYMN</sequence>
<dbReference type="CDD" id="cd05233">
    <property type="entry name" value="SDR_c"/>
    <property type="match status" value="1"/>
</dbReference>
<dbReference type="EMBL" id="CP103416">
    <property type="protein sequence ID" value="UVW35839.1"/>
    <property type="molecule type" value="Genomic_DNA"/>
</dbReference>
<evidence type="ECO:0000256" key="1">
    <source>
        <dbReference type="ARBA" id="ARBA00006484"/>
    </source>
</evidence>
<name>A0ABY5TRA0_9GAMM</name>
<dbReference type="SUPFAM" id="SSF51735">
    <property type="entry name" value="NAD(P)-binding Rossmann-fold domains"/>
    <property type="match status" value="1"/>
</dbReference>
<dbReference type="InterPro" id="IPR036291">
    <property type="entry name" value="NAD(P)-bd_dom_sf"/>
</dbReference>
<organism evidence="3 4">
    <name type="scientific">SAR92 clade bacterium H455</name>
    <dbReference type="NCBI Taxonomy" id="2974818"/>
    <lineage>
        <taxon>Bacteria</taxon>
        <taxon>Pseudomonadati</taxon>
        <taxon>Pseudomonadota</taxon>
        <taxon>Gammaproteobacteria</taxon>
        <taxon>Cellvibrionales</taxon>
        <taxon>Porticoccaceae</taxon>
        <taxon>SAR92 clade</taxon>
    </lineage>
</organism>
<protein>
    <submittedName>
        <fullName evidence="3">SDR family oxidoreductase</fullName>
    </submittedName>
</protein>
<proteinExistence type="inferred from homology"/>
<gene>
    <name evidence="3" type="ORF">NYF23_04320</name>
</gene>
<dbReference type="PANTHER" id="PTHR43639">
    <property type="entry name" value="OXIDOREDUCTASE, SHORT-CHAIN DEHYDROGENASE/REDUCTASE FAMILY (AFU_ORTHOLOGUE AFUA_5G02870)"/>
    <property type="match status" value="1"/>
</dbReference>
<keyword evidence="2" id="KW-0560">Oxidoreductase</keyword>
<dbReference type="PANTHER" id="PTHR43639:SF1">
    <property type="entry name" value="SHORT-CHAIN DEHYDROGENASE_REDUCTASE FAMILY PROTEIN"/>
    <property type="match status" value="1"/>
</dbReference>
<dbReference type="InterPro" id="IPR002347">
    <property type="entry name" value="SDR_fam"/>
</dbReference>
<dbReference type="Gene3D" id="3.40.50.720">
    <property type="entry name" value="NAD(P)-binding Rossmann-like Domain"/>
    <property type="match status" value="1"/>
</dbReference>
<comment type="similarity">
    <text evidence="1">Belongs to the short-chain dehydrogenases/reductases (SDR) family.</text>
</comment>